<protein>
    <submittedName>
        <fullName evidence="2">Erythromycin esterase family protein</fullName>
    </submittedName>
</protein>
<dbReference type="Pfam" id="PF19694">
    <property type="entry name" value="DUF6194"/>
    <property type="match status" value="1"/>
</dbReference>
<dbReference type="PANTHER" id="PTHR31299:SF0">
    <property type="entry name" value="ESTERASE, PUTATIVE (AFU_ORTHOLOGUE AFUA_1G05850)-RELATED"/>
    <property type="match status" value="1"/>
</dbReference>
<dbReference type="SUPFAM" id="SSF159501">
    <property type="entry name" value="EreA/ChaN-like"/>
    <property type="match status" value="1"/>
</dbReference>
<reference evidence="2" key="1">
    <citation type="submission" date="2021-04" db="EMBL/GenBank/DDBJ databases">
        <title>Dactylosporangium aurantiacum NRRL B-8018 full assembly.</title>
        <authorList>
            <person name="Hartkoorn R.C."/>
            <person name="Beaudoing E."/>
            <person name="Hot D."/>
        </authorList>
    </citation>
    <scope>NUCLEOTIDE SEQUENCE</scope>
    <source>
        <strain evidence="2">NRRL B-8018</strain>
    </source>
</reference>
<dbReference type="InterPro" id="IPR045676">
    <property type="entry name" value="DUF6194"/>
</dbReference>
<dbReference type="AlphaFoldDB" id="A0A9Q9MFY5"/>
<name>A0A9Q9MFY5_9ACTN</name>
<accession>A0A9Q9MFY5</accession>
<evidence type="ECO:0000313" key="2">
    <source>
        <dbReference type="EMBL" id="UWZ57713.1"/>
    </source>
</evidence>
<dbReference type="CDD" id="cd14728">
    <property type="entry name" value="Ere-like"/>
    <property type="match status" value="1"/>
</dbReference>
<dbReference type="OrthoDB" id="4329964at2"/>
<keyword evidence="3" id="KW-1185">Reference proteome</keyword>
<dbReference type="KEGG" id="daur:Daura_17020"/>
<evidence type="ECO:0000259" key="1">
    <source>
        <dbReference type="Pfam" id="PF19694"/>
    </source>
</evidence>
<proteinExistence type="predicted"/>
<dbReference type="PANTHER" id="PTHR31299">
    <property type="entry name" value="ESTERASE, PUTATIVE (AFU_ORTHOLOGUE AFUA_1G05850)-RELATED"/>
    <property type="match status" value="1"/>
</dbReference>
<evidence type="ECO:0000313" key="3">
    <source>
        <dbReference type="Proteomes" id="UP001058003"/>
    </source>
</evidence>
<dbReference type="GO" id="GO:0046677">
    <property type="term" value="P:response to antibiotic"/>
    <property type="evidence" value="ECO:0007669"/>
    <property type="project" value="InterPro"/>
</dbReference>
<sequence>MTDVPAPVAAGLRALVGALPAPPELLALGEPTHGEPAFAALRNTLFQALSDDGFRSVAVESDRVAAFAVDAYVRGGDGTLDAVMAAGFSHGFGRHAANRDLVAWMRGHNAGRPPGDRLAFHGFDTPLEMTSAPSPGSYLRHLHDYLTAHLGPDGFAHGRTDLGALLGDERRWSDQAALTDPAVSVGATPEAVTLRVVADDLLTTLHAEAPRLVAASSAQAWRHAEAHGTTALGLLRYHARAADRIPPALRTSRLLGTRDALMARNLLDIRAAERHRGPTLVFAHNRHLQRHPSTWHLAGMDLTWSSAGAVVATQLGERYVYLAGSLGSSAALGLAAPPPGTFEEALAGAAPAVVPAATLRRTVRGRRPRTDITAEQGYFPLDAPTVEDCDAVLHVPTAAPDGPDPEALAARIVALPGVELLLATPESGAPETSWGDRFFYVGPDRRMPFATVVGRDTPGWDEASRLDRPGVFRVNVHAGREWFQRLFGYGPAELEQHRDGVDFAALDEFLPHPAYGRQGWVCVLNPGPRTAADLERILLVAHRRAADTARLRRSG</sequence>
<gene>
    <name evidence="2" type="ORF">Daura_17020</name>
</gene>
<dbReference type="RefSeq" id="WP_033360914.1">
    <property type="nucleotide sequence ID" value="NZ_CP073767.1"/>
</dbReference>
<feature type="domain" description="DUF6194" evidence="1">
    <location>
        <begin position="405"/>
        <end position="552"/>
    </location>
</feature>
<dbReference type="Proteomes" id="UP001058003">
    <property type="component" value="Chromosome"/>
</dbReference>
<dbReference type="EMBL" id="CP073767">
    <property type="protein sequence ID" value="UWZ57713.1"/>
    <property type="molecule type" value="Genomic_DNA"/>
</dbReference>
<dbReference type="Pfam" id="PF05139">
    <property type="entry name" value="Erythro_esteras"/>
    <property type="match status" value="1"/>
</dbReference>
<organism evidence="2 3">
    <name type="scientific">Dactylosporangium aurantiacum</name>
    <dbReference type="NCBI Taxonomy" id="35754"/>
    <lineage>
        <taxon>Bacteria</taxon>
        <taxon>Bacillati</taxon>
        <taxon>Actinomycetota</taxon>
        <taxon>Actinomycetes</taxon>
        <taxon>Micromonosporales</taxon>
        <taxon>Micromonosporaceae</taxon>
        <taxon>Dactylosporangium</taxon>
    </lineage>
</organism>
<dbReference type="InterPro" id="IPR007815">
    <property type="entry name" value="Emycin_Estase"/>
</dbReference>
<dbReference type="Gene3D" id="3.30.1870.10">
    <property type="entry name" value="EreA-like, domain 2"/>
    <property type="match status" value="1"/>
</dbReference>
<dbReference type="InterPro" id="IPR052036">
    <property type="entry name" value="Hydrolase/PRTase-associated"/>
</dbReference>